<feature type="compositionally biased region" description="Basic and acidic residues" evidence="1">
    <location>
        <begin position="860"/>
        <end position="876"/>
    </location>
</feature>
<dbReference type="InterPro" id="IPR007555">
    <property type="entry name" value="DUF499"/>
</dbReference>
<reference evidence="2 3" key="1">
    <citation type="submission" date="2020-03" db="EMBL/GenBank/DDBJ databases">
        <title>Sequencing the genomes of 1000 actinobacteria strains.</title>
        <authorList>
            <person name="Klenk H.-P."/>
        </authorList>
    </citation>
    <scope>NUCLEOTIDE SEQUENCE [LARGE SCALE GENOMIC DNA]</scope>
    <source>
        <strain evidence="2 3">DSM 45685</strain>
    </source>
</reference>
<dbReference type="RefSeq" id="WP_167166628.1">
    <property type="nucleotide sequence ID" value="NZ_JAAOYM010000001.1"/>
</dbReference>
<dbReference type="Proteomes" id="UP000545493">
    <property type="component" value="Unassembled WGS sequence"/>
</dbReference>
<comment type="caution">
    <text evidence="2">The sequence shown here is derived from an EMBL/GenBank/DDBJ whole genome shotgun (WGS) entry which is preliminary data.</text>
</comment>
<keyword evidence="3" id="KW-1185">Reference proteome</keyword>
<evidence type="ECO:0000256" key="1">
    <source>
        <dbReference type="SAM" id="MobiDB-lite"/>
    </source>
</evidence>
<evidence type="ECO:0008006" key="4">
    <source>
        <dbReference type="Google" id="ProtNLM"/>
    </source>
</evidence>
<evidence type="ECO:0000313" key="3">
    <source>
        <dbReference type="Proteomes" id="UP000545493"/>
    </source>
</evidence>
<gene>
    <name evidence="2" type="ORF">FHU38_000831</name>
</gene>
<feature type="region of interest" description="Disordered" evidence="1">
    <location>
        <begin position="818"/>
        <end position="876"/>
    </location>
</feature>
<feature type="compositionally biased region" description="Basic and acidic residues" evidence="1">
    <location>
        <begin position="823"/>
        <end position="832"/>
    </location>
</feature>
<name>A0A7X5UM08_9PSEU</name>
<dbReference type="AlphaFoldDB" id="A0A7X5UM08"/>
<dbReference type="Pfam" id="PF04465">
    <property type="entry name" value="DUF499"/>
    <property type="match status" value="1"/>
</dbReference>
<proteinExistence type="predicted"/>
<accession>A0A7X5UM08</accession>
<evidence type="ECO:0000313" key="2">
    <source>
        <dbReference type="EMBL" id="NIJ10487.1"/>
    </source>
</evidence>
<protein>
    <recommendedName>
        <fullName evidence="4">ATPase (AAA+ superfamily)</fullName>
    </recommendedName>
</protein>
<organism evidence="2 3">
    <name type="scientific">Saccharomonospora amisosensis</name>
    <dbReference type="NCBI Taxonomy" id="1128677"/>
    <lineage>
        <taxon>Bacteria</taxon>
        <taxon>Bacillati</taxon>
        <taxon>Actinomycetota</taxon>
        <taxon>Actinomycetes</taxon>
        <taxon>Pseudonocardiales</taxon>
        <taxon>Pseudonocardiaceae</taxon>
        <taxon>Saccharomonospora</taxon>
    </lineage>
</organism>
<dbReference type="EMBL" id="JAAOYM010000001">
    <property type="protein sequence ID" value="NIJ10487.1"/>
    <property type="molecule type" value="Genomic_DNA"/>
</dbReference>
<sequence>MSTELTTWTKIAQPHADIADGSFDEGLFAADLGSVARGRGPADYVNPVQFCEKTYLTASLTDVLTRLSRRLSGDESAPSVHRLQTDFGGGKTHTLLAAYHLFRQPDEVAGTALAKGLSEQLGGQAIPKATVAVLDGSDLPATPEQVDNDHRLHTLVGHLAWRLGGPAAYDRIAESDRARAGASTHELAELLSAYAPCLVLLDEMLVYLNNALSIETHEGSLAGTTLTVIKNLTQAAAQVPGVAVLATLTSSRMEDYADVSGTEMYERLSRVVGRSENIVTPVEGDDIFPILQRRLFATTGSDEHRRAVADAYGDHYDSLGDVLPSTFRERHYRDRIARAYPFHPELVDLCTHRWGSLSGFQRTRGALRILAHTVKALSRADHDAPLIHLGDLPLYDDAVRGEVLKFAGESYKSALNADIIRPDSKAPQEDKRRGGQAGQMHLATALATTAFANSFSADRVVGASAAQMMIGVTRPGVSRGVLDDVRDALEGALWYMRLEGGRYRFTTEPNLNKVIVEREAAVHGYDVDQRINDAIRKASPSGHGFRVIHNVAEPSALPDDGRLTLGILDPELRLGGDTDSEALDTASQILKTKGAGWRANLNAVVLVAADAHLMSAARSTARTLVAMQDLLEDRHRLGRFNAEQKERLRKRASDSEERLPQQIVMAYRHLLALRDANGEGVKVDRSDLGPARMGSTITERVAAHLKDADRLITDQLAPAALLSQRFAVLPTEQDAVELDRLLSYFSQYPRLPKLASEKVLSRALAAGAESGQFALSSGTSWDADDALIRFREAVTSDEIVFQPGTWLVRASAAQALLAGRQPESGRDDETRSEPSGAPGPVVRGGSTPPPYARPTGSGGRTDDGGGRDRDRSDHVRAVTVSVRGVPGESMREVVKSAVLPLVSAAEVSVDLHITAAGGPQGIPRQTLDLVVKEALRQLGLTDFHIDEQDA</sequence>